<dbReference type="PROSITE" id="PS51779">
    <property type="entry name" value="POTRA"/>
    <property type="match status" value="3"/>
</dbReference>
<gene>
    <name evidence="9" type="primary">bamA</name>
    <name evidence="9" type="ORF">DDE20_07500</name>
</gene>
<protein>
    <recommendedName>
        <fullName evidence="7">Outer membrane protein assembly factor BamA</fullName>
    </recommendedName>
</protein>
<sequence length="796" mass="86058">MRVIMANTFAHTFVRALGPIRGYAATFLVITALFVGMSNAAMAQTYRFNTIAVEGNTLIDDDAIVGFARIARSRSISASELNAAYQRVSGTGFFRAVDFIPSGARLTIRVEEYPLINRVNIEGNRRLNDDNLVPRLQSRAGGVYSPAQAEADANSIAEAYAEAGRLSATVTPQLIERGAGRVDVVFQVVEGQVVEIERISFVGNRSFSESRLRNVVETNQAGRLSRFFRSDNFNEARVARDRQALQDFYLSRGYVDAQVLSGVTELSRERDGAYVTFTIREGQQYRVGRVTVVSDVAGIDPAAYQAGATDRTGVLFTPTILETMIQQIERVGQQSGQRFIRAQPELIRNERAGTIDLAFTLVRGDRVFIERIDIQGNVTTQDRVIRRQFHVAEGDPLNPRELREAAARIQALGYFSDVRVNPVGGSGPENAVVDVQVDETTTGSLGFGVSYGDGGPGGNISFSETNFLGRGQQLSISLSTVEDARALSLSFVEPALMGRDLAFGLDVGLSQTTAAAGVSAPASNGARWGSETWQISPSFTFPISEFGRLSVRAGLSRVGITVDTPAPSVSTRITQDVGTVITSSVGSTYTFDTRRNGLDPDRGFVFRFGADVAGLGGDRRYARATMMTGYQRRIMNGDVTLRAEFEAGAISHQSGPSRINERFALSGSQMRGFDAYGMGPVGYGSDGGRNGLGGNFFYVARMEAEFPLGLPSHFNLHGGLFVDVGSVWGVDSPGTICPAGTTTSCVIDDNAMRAVAGASLFWGSPIGPLRLNFTTPLMSESYDITRRFDLTLATQF</sequence>
<dbReference type="Gene3D" id="2.40.160.50">
    <property type="entry name" value="membrane protein fhac: a member of the omp85/tpsb transporter family"/>
    <property type="match status" value="1"/>
</dbReference>
<evidence type="ECO:0000256" key="5">
    <source>
        <dbReference type="ARBA" id="ARBA00023136"/>
    </source>
</evidence>
<evidence type="ECO:0000259" key="8">
    <source>
        <dbReference type="PROSITE" id="PS51779"/>
    </source>
</evidence>
<comment type="subcellular location">
    <subcellularLocation>
        <location evidence="1">Membrane</location>
    </subcellularLocation>
</comment>
<dbReference type="Proteomes" id="UP000245911">
    <property type="component" value="Unassembled WGS sequence"/>
</dbReference>
<evidence type="ECO:0000313" key="9">
    <source>
        <dbReference type="EMBL" id="PVH29929.1"/>
    </source>
</evidence>
<keyword evidence="10" id="KW-1185">Reference proteome</keyword>
<dbReference type="PANTHER" id="PTHR12815">
    <property type="entry name" value="SORTING AND ASSEMBLY MACHINERY SAMM50 PROTEIN FAMILY MEMBER"/>
    <property type="match status" value="1"/>
</dbReference>
<dbReference type="PIRSF" id="PIRSF006076">
    <property type="entry name" value="OM_assembly_OMP85"/>
    <property type="match status" value="1"/>
</dbReference>
<dbReference type="Pfam" id="PF07244">
    <property type="entry name" value="POTRA"/>
    <property type="match status" value="3"/>
</dbReference>
<keyword evidence="4" id="KW-0677">Repeat</keyword>
<dbReference type="NCBIfam" id="TIGR03303">
    <property type="entry name" value="OM_YaeT"/>
    <property type="match status" value="1"/>
</dbReference>
<keyword evidence="6" id="KW-0998">Cell outer membrane</keyword>
<feature type="domain" description="POTRA" evidence="8">
    <location>
        <begin position="46"/>
        <end position="113"/>
    </location>
</feature>
<proteinExistence type="predicted"/>
<evidence type="ECO:0000313" key="10">
    <source>
        <dbReference type="Proteomes" id="UP000245911"/>
    </source>
</evidence>
<organism evidence="9 10">
    <name type="scientific">Pararhodobacter oceanensis</name>
    <dbReference type="NCBI Taxonomy" id="2172121"/>
    <lineage>
        <taxon>Bacteria</taxon>
        <taxon>Pseudomonadati</taxon>
        <taxon>Pseudomonadota</taxon>
        <taxon>Alphaproteobacteria</taxon>
        <taxon>Rhodobacterales</taxon>
        <taxon>Paracoccaceae</taxon>
        <taxon>Pararhodobacter</taxon>
    </lineage>
</organism>
<dbReference type="AlphaFoldDB" id="A0A2T8HWX3"/>
<dbReference type="GO" id="GO:0071709">
    <property type="term" value="P:membrane assembly"/>
    <property type="evidence" value="ECO:0007669"/>
    <property type="project" value="InterPro"/>
</dbReference>
<dbReference type="OrthoDB" id="9803054at2"/>
<evidence type="ECO:0000256" key="7">
    <source>
        <dbReference type="NCBIfam" id="TIGR03303"/>
    </source>
</evidence>
<evidence type="ECO:0000256" key="3">
    <source>
        <dbReference type="ARBA" id="ARBA00022692"/>
    </source>
</evidence>
<feature type="domain" description="POTRA" evidence="8">
    <location>
        <begin position="194"/>
        <end position="282"/>
    </location>
</feature>
<evidence type="ECO:0000256" key="1">
    <source>
        <dbReference type="ARBA" id="ARBA00004370"/>
    </source>
</evidence>
<feature type="domain" description="POTRA" evidence="8">
    <location>
        <begin position="367"/>
        <end position="440"/>
    </location>
</feature>
<dbReference type="InterPro" id="IPR039910">
    <property type="entry name" value="D15-like"/>
</dbReference>
<evidence type="ECO:0000256" key="6">
    <source>
        <dbReference type="ARBA" id="ARBA00023237"/>
    </source>
</evidence>
<dbReference type="InterPro" id="IPR034746">
    <property type="entry name" value="POTRA"/>
</dbReference>
<reference evidence="9 10" key="1">
    <citation type="submission" date="2018-04" db="EMBL/GenBank/DDBJ databases">
        <title>Pararhodobacter oceanense sp. nov., isolated from marine intertidal sediment.</title>
        <authorList>
            <person name="Wang X.-L."/>
            <person name="Du Z.-J."/>
        </authorList>
    </citation>
    <scope>NUCLEOTIDE SEQUENCE [LARGE SCALE GENOMIC DNA]</scope>
    <source>
        <strain evidence="9 10">AM505</strain>
    </source>
</reference>
<keyword evidence="5" id="KW-0472">Membrane</keyword>
<evidence type="ECO:0000256" key="2">
    <source>
        <dbReference type="ARBA" id="ARBA00022452"/>
    </source>
</evidence>
<dbReference type="Gene3D" id="3.10.20.310">
    <property type="entry name" value="membrane protein fhac"/>
    <property type="match status" value="4"/>
</dbReference>
<accession>A0A2T8HWX3</accession>
<dbReference type="EMBL" id="QDKM01000002">
    <property type="protein sequence ID" value="PVH29929.1"/>
    <property type="molecule type" value="Genomic_DNA"/>
</dbReference>
<dbReference type="InterPro" id="IPR010827">
    <property type="entry name" value="BamA/TamA_POTRA"/>
</dbReference>
<keyword evidence="3" id="KW-0812">Transmembrane</keyword>
<dbReference type="InterPro" id="IPR023707">
    <property type="entry name" value="OM_assembly_BamA"/>
</dbReference>
<dbReference type="Pfam" id="PF01103">
    <property type="entry name" value="Omp85"/>
    <property type="match status" value="1"/>
</dbReference>
<name>A0A2T8HWX3_9RHOB</name>
<evidence type="ECO:0000256" key="4">
    <source>
        <dbReference type="ARBA" id="ARBA00022737"/>
    </source>
</evidence>
<dbReference type="PANTHER" id="PTHR12815:SF18">
    <property type="entry name" value="SORTING AND ASSEMBLY MACHINERY COMPONENT 50 HOMOLOG"/>
    <property type="match status" value="1"/>
</dbReference>
<keyword evidence="2" id="KW-1134">Transmembrane beta strand</keyword>
<dbReference type="GO" id="GO:0009279">
    <property type="term" value="C:cell outer membrane"/>
    <property type="evidence" value="ECO:0007669"/>
    <property type="project" value="UniProtKB-UniRule"/>
</dbReference>
<dbReference type="InterPro" id="IPR000184">
    <property type="entry name" value="Bac_surfAg_D15"/>
</dbReference>
<comment type="caution">
    <text evidence="9">The sequence shown here is derived from an EMBL/GenBank/DDBJ whole genome shotgun (WGS) entry which is preliminary data.</text>
</comment>